<evidence type="ECO:0000313" key="1">
    <source>
        <dbReference type="EMBL" id="PRY79624.1"/>
    </source>
</evidence>
<name>A0A2T0W348_9RHOB</name>
<evidence type="ECO:0000313" key="2">
    <source>
        <dbReference type="Proteomes" id="UP000238007"/>
    </source>
</evidence>
<sequence>MPQSLTFPMTDVTAAAAFLLGPVTAMGSPIYNLMAAARITPNDPNAMPVGDWLASVDLDPGIANVIANFPETLQTDASFINTAACAAWARVSGRPYSVISDGDTLLARRGAAYQRAPALI</sequence>
<reference evidence="1 2" key="1">
    <citation type="submission" date="2018-03" db="EMBL/GenBank/DDBJ databases">
        <title>Genomic Encyclopedia of Archaeal and Bacterial Type Strains, Phase II (KMG-II): from individual species to whole genera.</title>
        <authorList>
            <person name="Goeker M."/>
        </authorList>
    </citation>
    <scope>NUCLEOTIDE SEQUENCE [LARGE SCALE GENOMIC DNA]</scope>
    <source>
        <strain evidence="1 2">DSM 101533</strain>
    </source>
</reference>
<organism evidence="1 2">
    <name type="scientific">Yoonia maritima</name>
    <dbReference type="NCBI Taxonomy" id="1435347"/>
    <lineage>
        <taxon>Bacteria</taxon>
        <taxon>Pseudomonadati</taxon>
        <taxon>Pseudomonadota</taxon>
        <taxon>Alphaproteobacteria</taxon>
        <taxon>Rhodobacterales</taxon>
        <taxon>Paracoccaceae</taxon>
        <taxon>Yoonia</taxon>
    </lineage>
</organism>
<dbReference type="Proteomes" id="UP000238007">
    <property type="component" value="Unassembled WGS sequence"/>
</dbReference>
<comment type="caution">
    <text evidence="1">The sequence shown here is derived from an EMBL/GenBank/DDBJ whole genome shotgun (WGS) entry which is preliminary data.</text>
</comment>
<keyword evidence="2" id="KW-1185">Reference proteome</keyword>
<protein>
    <submittedName>
        <fullName evidence="1">Uncharacterized protein</fullName>
    </submittedName>
</protein>
<accession>A0A2T0W348</accession>
<proteinExistence type="predicted"/>
<gene>
    <name evidence="1" type="ORF">CLV80_102269</name>
</gene>
<dbReference type="AlphaFoldDB" id="A0A2T0W348"/>
<dbReference type="EMBL" id="PVTP01000002">
    <property type="protein sequence ID" value="PRY79624.1"/>
    <property type="molecule type" value="Genomic_DNA"/>
</dbReference>